<sequence length="311" mass="31757">MGATQRLATAAVVLPPLVLALASPTWVVVLVAAAVAGAVLELLALLAPHRVLPMPEPASTGAAEEALAAWPTAGLASLVVVAVWAYDMAAGAAAVALAVAVVLVRAASAWAAPPRTGSRARMHILVSALVHVLALVYVALPLAVATRLPRLGVPGAPAADPATTTGVVVLFAAWNVDNGGLVGGNIAWPWAKHPLAPRLSPKKSWEGVIVGGLLSLASPLLLGLLADATWPDAYPRAFRLPALHHLPLGVLTTLAMVCGDLVESFLKRAVGVKDSSSIFPGHGGVLDKIDGLLFALPAAYGMLLLLGHREV</sequence>
<dbReference type="GeneID" id="25565117"/>
<dbReference type="Proteomes" id="UP000054408">
    <property type="component" value="Unassembled WGS sequence"/>
</dbReference>
<keyword evidence="3" id="KW-0444">Lipid biosynthesis</keyword>
<keyword evidence="9 12" id="KW-0472">Membrane</keyword>
<keyword evidence="7 12" id="KW-1133">Transmembrane helix</keyword>
<evidence type="ECO:0000256" key="10">
    <source>
        <dbReference type="ARBA" id="ARBA00023209"/>
    </source>
</evidence>
<evidence type="ECO:0000256" key="7">
    <source>
        <dbReference type="ARBA" id="ARBA00022989"/>
    </source>
</evidence>
<name>A0A0L0DFD7_THETB</name>
<keyword evidence="6 13" id="KW-0548">Nucleotidyltransferase</keyword>
<feature type="transmembrane region" description="Helical" evidence="12">
    <location>
        <begin position="165"/>
        <end position="188"/>
    </location>
</feature>
<feature type="transmembrane region" description="Helical" evidence="12">
    <location>
        <begin position="92"/>
        <end position="112"/>
    </location>
</feature>
<evidence type="ECO:0000313" key="14">
    <source>
        <dbReference type="Proteomes" id="UP000054408"/>
    </source>
</evidence>
<proteinExistence type="predicted"/>
<gene>
    <name evidence="13" type="ORF">AMSG_05786</name>
</gene>
<evidence type="ECO:0000256" key="4">
    <source>
        <dbReference type="ARBA" id="ARBA00022679"/>
    </source>
</evidence>
<accession>A0A0L0DFD7</accession>
<dbReference type="EMBL" id="GL349459">
    <property type="protein sequence ID" value="KNC50028.1"/>
    <property type="molecule type" value="Genomic_DNA"/>
</dbReference>
<keyword evidence="4 13" id="KW-0808">Transferase</keyword>
<dbReference type="GO" id="GO:0005886">
    <property type="term" value="C:plasma membrane"/>
    <property type="evidence" value="ECO:0007669"/>
    <property type="project" value="UniProtKB-SubCell"/>
</dbReference>
<dbReference type="PANTHER" id="PTHR46382">
    <property type="entry name" value="PHOSPHATIDATE CYTIDYLYLTRANSFERASE"/>
    <property type="match status" value="1"/>
</dbReference>
<evidence type="ECO:0000256" key="8">
    <source>
        <dbReference type="ARBA" id="ARBA00023098"/>
    </source>
</evidence>
<evidence type="ECO:0000256" key="5">
    <source>
        <dbReference type="ARBA" id="ARBA00022692"/>
    </source>
</evidence>
<keyword evidence="14" id="KW-1185">Reference proteome</keyword>
<protein>
    <submittedName>
        <fullName evidence="13">Phosphatidate cytidylyltransferase</fullName>
    </submittedName>
</protein>
<keyword evidence="5 12" id="KW-0812">Transmembrane</keyword>
<keyword evidence="8" id="KW-0443">Lipid metabolism</keyword>
<feature type="transmembrane region" description="Helical" evidence="12">
    <location>
        <begin position="124"/>
        <end position="145"/>
    </location>
</feature>
<dbReference type="STRING" id="461836.A0A0L0DFD7"/>
<dbReference type="GO" id="GO:0004605">
    <property type="term" value="F:phosphatidate cytidylyltransferase activity"/>
    <property type="evidence" value="ECO:0007669"/>
    <property type="project" value="TreeGrafter"/>
</dbReference>
<organism evidence="13 14">
    <name type="scientific">Thecamonas trahens ATCC 50062</name>
    <dbReference type="NCBI Taxonomy" id="461836"/>
    <lineage>
        <taxon>Eukaryota</taxon>
        <taxon>Apusozoa</taxon>
        <taxon>Apusomonadida</taxon>
        <taxon>Apusomonadidae</taxon>
        <taxon>Thecamonas</taxon>
    </lineage>
</organism>
<evidence type="ECO:0000256" key="3">
    <source>
        <dbReference type="ARBA" id="ARBA00022516"/>
    </source>
</evidence>
<dbReference type="AlphaFoldDB" id="A0A0L0DFD7"/>
<keyword evidence="11" id="KW-1208">Phospholipid metabolism</keyword>
<evidence type="ECO:0000256" key="1">
    <source>
        <dbReference type="ARBA" id="ARBA00004651"/>
    </source>
</evidence>
<dbReference type="RefSeq" id="XP_013757195.1">
    <property type="nucleotide sequence ID" value="XM_013901741.1"/>
</dbReference>
<dbReference type="eggNOG" id="KOG1440">
    <property type="taxonomic scope" value="Eukaryota"/>
</dbReference>
<evidence type="ECO:0000256" key="6">
    <source>
        <dbReference type="ARBA" id="ARBA00022695"/>
    </source>
</evidence>
<dbReference type="OrthoDB" id="10260889at2759"/>
<reference evidence="13 14" key="1">
    <citation type="submission" date="2010-05" db="EMBL/GenBank/DDBJ databases">
        <title>The Genome Sequence of Thecamonas trahens ATCC 50062.</title>
        <authorList>
            <consortium name="The Broad Institute Genome Sequencing Platform"/>
            <person name="Russ C."/>
            <person name="Cuomo C."/>
            <person name="Shea T."/>
            <person name="Young S.K."/>
            <person name="Zeng Q."/>
            <person name="Koehrsen M."/>
            <person name="Haas B."/>
            <person name="Borodovsky M."/>
            <person name="Guigo R."/>
            <person name="Alvarado L."/>
            <person name="Berlin A."/>
            <person name="Bochicchio J."/>
            <person name="Borenstein D."/>
            <person name="Chapman S."/>
            <person name="Chen Z."/>
            <person name="Freedman E."/>
            <person name="Gellesch M."/>
            <person name="Goldberg J."/>
            <person name="Griggs A."/>
            <person name="Gujja S."/>
            <person name="Heilman E."/>
            <person name="Heiman D."/>
            <person name="Hepburn T."/>
            <person name="Howarth C."/>
            <person name="Jen D."/>
            <person name="Larson L."/>
            <person name="Mehta T."/>
            <person name="Park D."/>
            <person name="Pearson M."/>
            <person name="Roberts A."/>
            <person name="Saif S."/>
            <person name="Shenoy N."/>
            <person name="Sisk P."/>
            <person name="Stolte C."/>
            <person name="Sykes S."/>
            <person name="Thomson T."/>
            <person name="Walk T."/>
            <person name="White J."/>
            <person name="Yandava C."/>
            <person name="Burger G."/>
            <person name="Gray M.W."/>
            <person name="Holland P.W.H."/>
            <person name="King N."/>
            <person name="Lang F.B.F."/>
            <person name="Roger A.J."/>
            <person name="Ruiz-Trillo I."/>
            <person name="Lander E."/>
            <person name="Nusbaum C."/>
        </authorList>
    </citation>
    <scope>NUCLEOTIDE SEQUENCE [LARGE SCALE GENOMIC DNA]</scope>
    <source>
        <strain evidence="13 14">ATCC 50062</strain>
    </source>
</reference>
<dbReference type="PANTHER" id="PTHR46382:SF1">
    <property type="entry name" value="PHOSPHATIDATE CYTIDYLYLTRANSFERASE"/>
    <property type="match status" value="1"/>
</dbReference>
<evidence type="ECO:0000256" key="9">
    <source>
        <dbReference type="ARBA" id="ARBA00023136"/>
    </source>
</evidence>
<comment type="subcellular location">
    <subcellularLocation>
        <location evidence="1">Cell membrane</location>
        <topology evidence="1">Multi-pass membrane protein</topology>
    </subcellularLocation>
</comment>
<evidence type="ECO:0000256" key="11">
    <source>
        <dbReference type="ARBA" id="ARBA00023264"/>
    </source>
</evidence>
<feature type="transmembrane region" description="Helical" evidence="12">
    <location>
        <begin position="208"/>
        <end position="226"/>
    </location>
</feature>
<dbReference type="Pfam" id="PF01148">
    <property type="entry name" value="CTP_transf_1"/>
    <property type="match status" value="1"/>
</dbReference>
<keyword evidence="10" id="KW-0594">Phospholipid biosynthesis</keyword>
<dbReference type="GO" id="GO:0016024">
    <property type="term" value="P:CDP-diacylglycerol biosynthetic process"/>
    <property type="evidence" value="ECO:0007669"/>
    <property type="project" value="TreeGrafter"/>
</dbReference>
<evidence type="ECO:0000313" key="13">
    <source>
        <dbReference type="EMBL" id="KNC50028.1"/>
    </source>
</evidence>
<evidence type="ECO:0000256" key="2">
    <source>
        <dbReference type="ARBA" id="ARBA00022475"/>
    </source>
</evidence>
<evidence type="ECO:0000256" key="12">
    <source>
        <dbReference type="SAM" id="Phobius"/>
    </source>
</evidence>
<keyword evidence="2" id="KW-1003">Cell membrane</keyword>